<evidence type="ECO:0000313" key="3">
    <source>
        <dbReference type="Proteomes" id="UP000249464"/>
    </source>
</evidence>
<accession>A0A2X0MPF0</accession>
<name>A0A2X0MPF0_9BASI</name>
<organism evidence="2 3">
    <name type="scientific">Microbotryum silenes-dioicae</name>
    <dbReference type="NCBI Taxonomy" id="796604"/>
    <lineage>
        <taxon>Eukaryota</taxon>
        <taxon>Fungi</taxon>
        <taxon>Dikarya</taxon>
        <taxon>Basidiomycota</taxon>
        <taxon>Pucciniomycotina</taxon>
        <taxon>Microbotryomycetes</taxon>
        <taxon>Microbotryales</taxon>
        <taxon>Microbotryaceae</taxon>
        <taxon>Microbotryum</taxon>
    </lineage>
</organism>
<protein>
    <submittedName>
        <fullName evidence="2">BQ5605_C017g08411 protein</fullName>
    </submittedName>
</protein>
<evidence type="ECO:0000313" key="2">
    <source>
        <dbReference type="EMBL" id="SGY19968.1"/>
    </source>
</evidence>
<gene>
    <name evidence="2" type="primary">BQ5605_C017g08411</name>
    <name evidence="2" type="ORF">BQ5605_C017G08411</name>
</gene>
<evidence type="ECO:0000256" key="1">
    <source>
        <dbReference type="SAM" id="MobiDB-lite"/>
    </source>
</evidence>
<reference evidence="2 3" key="1">
    <citation type="submission" date="2016-11" db="EMBL/GenBank/DDBJ databases">
        <authorList>
            <person name="Jaros S."/>
            <person name="Januszkiewicz K."/>
            <person name="Wedrychowicz H."/>
        </authorList>
    </citation>
    <scope>NUCLEOTIDE SEQUENCE [LARGE SCALE GENOMIC DNA]</scope>
</reference>
<sequence>MSAEHTTLVKGDKVLEKVGDQIVAEKDYVRVLSGYKATAHKQNLPEETRKVHSASLSDMGRSHSS</sequence>
<dbReference type="EMBL" id="FQNC01000017">
    <property type="protein sequence ID" value="SGY19968.1"/>
    <property type="molecule type" value="Genomic_DNA"/>
</dbReference>
<feature type="region of interest" description="Disordered" evidence="1">
    <location>
        <begin position="43"/>
        <end position="65"/>
    </location>
</feature>
<dbReference type="Proteomes" id="UP000249464">
    <property type="component" value="Unassembled WGS sequence"/>
</dbReference>
<proteinExistence type="predicted"/>
<dbReference type="AlphaFoldDB" id="A0A2X0MPF0"/>
<keyword evidence="3" id="KW-1185">Reference proteome</keyword>